<keyword evidence="2" id="KW-0723">Serine/threonine-protein kinase</keyword>
<evidence type="ECO:0000256" key="2">
    <source>
        <dbReference type="ARBA" id="ARBA00022527"/>
    </source>
</evidence>
<dbReference type="Gene3D" id="3.30.200.20">
    <property type="entry name" value="Phosphorylase Kinase, domain 1"/>
    <property type="match status" value="1"/>
</dbReference>
<dbReference type="GO" id="GO:0031503">
    <property type="term" value="P:protein-containing complex localization"/>
    <property type="evidence" value="ECO:0007669"/>
    <property type="project" value="EnsemblFungi"/>
</dbReference>
<evidence type="ECO:0000256" key="1">
    <source>
        <dbReference type="ARBA" id="ARBA00012513"/>
    </source>
</evidence>
<keyword evidence="6" id="KW-0067">ATP-binding</keyword>
<dbReference type="GO" id="GO:0060903">
    <property type="term" value="P:positive regulation of meiosis I"/>
    <property type="evidence" value="ECO:0007669"/>
    <property type="project" value="EnsemblFungi"/>
</dbReference>
<dbReference type="InterPro" id="IPR008271">
    <property type="entry name" value="Ser/Thr_kinase_AS"/>
</dbReference>
<name>A0A261Y5I9_9FUNG</name>
<evidence type="ECO:0000313" key="10">
    <source>
        <dbReference type="Proteomes" id="UP000242875"/>
    </source>
</evidence>
<dbReference type="GO" id="GO:0044773">
    <property type="term" value="P:mitotic DNA damage checkpoint signaling"/>
    <property type="evidence" value="ECO:0007669"/>
    <property type="project" value="TreeGrafter"/>
</dbReference>
<feature type="domain" description="Protein kinase" evidence="8">
    <location>
        <begin position="101"/>
        <end position="486"/>
    </location>
</feature>
<evidence type="ECO:0000256" key="4">
    <source>
        <dbReference type="ARBA" id="ARBA00022741"/>
    </source>
</evidence>
<dbReference type="GO" id="GO:0004674">
    <property type="term" value="F:protein serine/threonine kinase activity"/>
    <property type="evidence" value="ECO:0007669"/>
    <property type="project" value="UniProtKB-KW"/>
</dbReference>
<sequence>MGLLQVLQQGEPVNIEDETNDAPTEPLPVGSEHDPVCRSVSRQGAETAVESAQEKTTTAQDMLAEEEVAARKAEIAAARAQQIENEIEEFTTLFPSICEQYRIVGKIGEGTFSSVYKAVDIDYMRYDNSSWDQARYENGDNTQHEEELLDSNGLKRKFSSVEKEKYVAIKRIYVTSSPERIANEISILHELSGSDSVVPLVTAVRHRDQVVVVLPYFRHDDFKTFYNKCTLVDIKYYFRSLFTALKHVHAINIIHRDIKPSNFLYDFKARKGILVDFGLAHKQDQPDSPHPHAESSRALRDSQKINRDNRARLTEKAPQEHGIVFEEGQVGYIKSDPRPAIKASRAGTRGFRAPEVLFRVVKQTTAIDIWAAGVILLCFLSGRFPFFCSMDDVQAILELACIYGIDEMAACAAIYDRTFETNVPSLKHQRNSFRKLCLRLNPEGMKAFKEEDERLTLEALDLLNKCMELDCTKRYTAEEALAHPFLS</sequence>
<dbReference type="GO" id="GO:1904968">
    <property type="term" value="P:positive regulation of spindle attachment to meiosis I kinetochore"/>
    <property type="evidence" value="ECO:0007669"/>
    <property type="project" value="EnsemblFungi"/>
</dbReference>
<dbReference type="GO" id="GO:0031431">
    <property type="term" value="C:Dbf4-dependent protein kinase complex"/>
    <property type="evidence" value="ECO:0007669"/>
    <property type="project" value="EnsemblFungi"/>
</dbReference>
<dbReference type="GO" id="GO:0006279">
    <property type="term" value="P:premeiotic DNA replication"/>
    <property type="evidence" value="ECO:0007669"/>
    <property type="project" value="EnsemblFungi"/>
</dbReference>
<dbReference type="GO" id="GO:0000775">
    <property type="term" value="C:chromosome, centromeric region"/>
    <property type="evidence" value="ECO:0007669"/>
    <property type="project" value="EnsemblFungi"/>
</dbReference>
<dbReference type="SUPFAM" id="SSF56112">
    <property type="entry name" value="Protein kinase-like (PK-like)"/>
    <property type="match status" value="1"/>
</dbReference>
<dbReference type="InterPro" id="IPR011009">
    <property type="entry name" value="Kinase-like_dom_sf"/>
</dbReference>
<dbReference type="EMBL" id="MVBO01000009">
    <property type="protein sequence ID" value="OZJ05872.1"/>
    <property type="molecule type" value="Genomic_DNA"/>
</dbReference>
<evidence type="ECO:0000313" key="9">
    <source>
        <dbReference type="EMBL" id="OZJ05872.1"/>
    </source>
</evidence>
<protein>
    <recommendedName>
        <fullName evidence="1">non-specific serine/threonine protein kinase</fullName>
        <ecNumber evidence="1">2.7.11.1</ecNumber>
    </recommendedName>
</protein>
<feature type="region of interest" description="Disordered" evidence="7">
    <location>
        <begin position="1"/>
        <end position="35"/>
    </location>
</feature>
<dbReference type="CDD" id="cd14019">
    <property type="entry name" value="STKc_Cdc7"/>
    <property type="match status" value="1"/>
</dbReference>
<keyword evidence="4" id="KW-0547">Nucleotide-binding</keyword>
<dbReference type="Proteomes" id="UP000242875">
    <property type="component" value="Unassembled WGS sequence"/>
</dbReference>
<evidence type="ECO:0000256" key="6">
    <source>
        <dbReference type="ARBA" id="ARBA00022840"/>
    </source>
</evidence>
<dbReference type="Pfam" id="PF00069">
    <property type="entry name" value="Pkinase"/>
    <property type="match status" value="2"/>
</dbReference>
<dbReference type="Gene3D" id="1.10.510.10">
    <property type="entry name" value="Transferase(Phosphotransferase) domain 1"/>
    <property type="match status" value="1"/>
</dbReference>
<proteinExistence type="predicted"/>
<organism evidence="9 10">
    <name type="scientific">Bifiguratus adelaidae</name>
    <dbReference type="NCBI Taxonomy" id="1938954"/>
    <lineage>
        <taxon>Eukaryota</taxon>
        <taxon>Fungi</taxon>
        <taxon>Fungi incertae sedis</taxon>
        <taxon>Mucoromycota</taxon>
        <taxon>Mucoromycotina</taxon>
        <taxon>Endogonomycetes</taxon>
        <taxon>Endogonales</taxon>
        <taxon>Endogonales incertae sedis</taxon>
        <taxon>Bifiguratus</taxon>
    </lineage>
</organism>
<keyword evidence="5" id="KW-0418">Kinase</keyword>
<dbReference type="GO" id="GO:0005524">
    <property type="term" value="F:ATP binding"/>
    <property type="evidence" value="ECO:0007669"/>
    <property type="project" value="UniProtKB-KW"/>
</dbReference>
<dbReference type="EC" id="2.7.11.1" evidence="1"/>
<dbReference type="GO" id="GO:1905263">
    <property type="term" value="P:positive regulation of meiotic DNA double-strand break formation involved in reciprocal meiotic recombination"/>
    <property type="evidence" value="ECO:0007669"/>
    <property type="project" value="EnsemblFungi"/>
</dbReference>
<dbReference type="AlphaFoldDB" id="A0A261Y5I9"/>
<dbReference type="GO" id="GO:0000785">
    <property type="term" value="C:chromatin"/>
    <property type="evidence" value="ECO:0007669"/>
    <property type="project" value="EnsemblFungi"/>
</dbReference>
<dbReference type="GO" id="GO:1905342">
    <property type="term" value="P:positive regulation of protein localization to kinetochore"/>
    <property type="evidence" value="ECO:0007669"/>
    <property type="project" value="EnsemblFungi"/>
</dbReference>
<dbReference type="GO" id="GO:1902977">
    <property type="term" value="P:mitotic DNA replication preinitiation complex assembly"/>
    <property type="evidence" value="ECO:0007669"/>
    <property type="project" value="EnsemblFungi"/>
</dbReference>
<dbReference type="GO" id="GO:0001100">
    <property type="term" value="P:negative regulation of exit from mitosis"/>
    <property type="evidence" value="ECO:0007669"/>
    <property type="project" value="EnsemblFungi"/>
</dbReference>
<keyword evidence="3" id="KW-0808">Transferase</keyword>
<dbReference type="PANTHER" id="PTHR44167">
    <property type="entry name" value="OVARIAN-SPECIFIC SERINE/THREONINE-PROTEIN KINASE LOK-RELATED"/>
    <property type="match status" value="1"/>
</dbReference>
<dbReference type="GO" id="GO:0033314">
    <property type="term" value="P:mitotic DNA replication checkpoint signaling"/>
    <property type="evidence" value="ECO:0007669"/>
    <property type="project" value="EnsemblFungi"/>
</dbReference>
<accession>A0A261Y5I9</accession>
<comment type="caution">
    <text evidence="9">The sequence shown here is derived from an EMBL/GenBank/DDBJ whole genome shotgun (WGS) entry which is preliminary data.</text>
</comment>
<dbReference type="GO" id="GO:0000727">
    <property type="term" value="P:double-strand break repair via break-induced replication"/>
    <property type="evidence" value="ECO:0007669"/>
    <property type="project" value="EnsemblFungi"/>
</dbReference>
<gene>
    <name evidence="9" type="ORF">BZG36_00929</name>
</gene>
<dbReference type="PANTHER" id="PTHR44167:SF23">
    <property type="entry name" value="CDC7 KINASE, ISOFORM A-RELATED"/>
    <property type="match status" value="1"/>
</dbReference>
<reference evidence="9 10" key="1">
    <citation type="journal article" date="2017" name="Mycologia">
        <title>Bifiguratus adelaidae, gen. et sp. nov., a new member of Mucoromycotina in endophytic and soil-dwelling habitats.</title>
        <authorList>
            <person name="Torres-Cruz T.J."/>
            <person name="Billingsley Tobias T.L."/>
            <person name="Almatruk M."/>
            <person name="Hesse C."/>
            <person name="Kuske C.R."/>
            <person name="Desiro A."/>
            <person name="Benucci G.M."/>
            <person name="Bonito G."/>
            <person name="Stajich J.E."/>
            <person name="Dunlap C."/>
            <person name="Arnold A.E."/>
            <person name="Porras-Alfaro A."/>
        </authorList>
    </citation>
    <scope>NUCLEOTIDE SEQUENCE [LARGE SCALE GENOMIC DNA]</scope>
    <source>
        <strain evidence="9 10">AZ0501</strain>
    </source>
</reference>
<evidence type="ECO:0000256" key="7">
    <source>
        <dbReference type="SAM" id="MobiDB-lite"/>
    </source>
</evidence>
<dbReference type="InterPro" id="IPR000719">
    <property type="entry name" value="Prot_kinase_dom"/>
</dbReference>
<keyword evidence="10" id="KW-1185">Reference proteome</keyword>
<evidence type="ECO:0000256" key="5">
    <source>
        <dbReference type="ARBA" id="ARBA00022777"/>
    </source>
</evidence>
<dbReference type="PROSITE" id="PS50011">
    <property type="entry name" value="PROTEIN_KINASE_DOM"/>
    <property type="match status" value="1"/>
</dbReference>
<dbReference type="PROSITE" id="PS00108">
    <property type="entry name" value="PROTEIN_KINASE_ST"/>
    <property type="match status" value="1"/>
</dbReference>
<dbReference type="OrthoDB" id="10020333at2759"/>
<dbReference type="SMART" id="SM00220">
    <property type="entry name" value="S_TKc"/>
    <property type="match status" value="1"/>
</dbReference>
<dbReference type="GO" id="GO:0006270">
    <property type="term" value="P:DNA replication initiation"/>
    <property type="evidence" value="ECO:0007669"/>
    <property type="project" value="EnsemblFungi"/>
</dbReference>
<evidence type="ECO:0000256" key="3">
    <source>
        <dbReference type="ARBA" id="ARBA00022679"/>
    </source>
</evidence>
<dbReference type="GO" id="GO:0042802">
    <property type="term" value="F:identical protein binding"/>
    <property type="evidence" value="ECO:0007669"/>
    <property type="project" value="EnsemblFungi"/>
</dbReference>
<evidence type="ECO:0000259" key="8">
    <source>
        <dbReference type="PROSITE" id="PS50011"/>
    </source>
</evidence>